<proteinExistence type="predicted"/>
<gene>
    <name evidence="1" type="ORF">K435DRAFT_436498</name>
</gene>
<keyword evidence="2" id="KW-1185">Reference proteome</keyword>
<dbReference type="EMBL" id="ML179692">
    <property type="protein sequence ID" value="THU83019.1"/>
    <property type="molecule type" value="Genomic_DNA"/>
</dbReference>
<dbReference type="Proteomes" id="UP000297245">
    <property type="component" value="Unassembled WGS sequence"/>
</dbReference>
<organism evidence="1 2">
    <name type="scientific">Dendrothele bispora (strain CBS 962.96)</name>
    <dbReference type="NCBI Taxonomy" id="1314807"/>
    <lineage>
        <taxon>Eukaryota</taxon>
        <taxon>Fungi</taxon>
        <taxon>Dikarya</taxon>
        <taxon>Basidiomycota</taxon>
        <taxon>Agaricomycotina</taxon>
        <taxon>Agaricomycetes</taxon>
        <taxon>Agaricomycetidae</taxon>
        <taxon>Agaricales</taxon>
        <taxon>Agaricales incertae sedis</taxon>
        <taxon>Dendrothele</taxon>
    </lineage>
</organism>
<evidence type="ECO:0000313" key="1">
    <source>
        <dbReference type="EMBL" id="THU83019.1"/>
    </source>
</evidence>
<reference evidence="1 2" key="1">
    <citation type="journal article" date="2019" name="Nat. Ecol. Evol.">
        <title>Megaphylogeny resolves global patterns of mushroom evolution.</title>
        <authorList>
            <person name="Varga T."/>
            <person name="Krizsan K."/>
            <person name="Foldi C."/>
            <person name="Dima B."/>
            <person name="Sanchez-Garcia M."/>
            <person name="Sanchez-Ramirez S."/>
            <person name="Szollosi G.J."/>
            <person name="Szarkandi J.G."/>
            <person name="Papp V."/>
            <person name="Albert L."/>
            <person name="Andreopoulos W."/>
            <person name="Angelini C."/>
            <person name="Antonin V."/>
            <person name="Barry K.W."/>
            <person name="Bougher N.L."/>
            <person name="Buchanan P."/>
            <person name="Buyck B."/>
            <person name="Bense V."/>
            <person name="Catcheside P."/>
            <person name="Chovatia M."/>
            <person name="Cooper J."/>
            <person name="Damon W."/>
            <person name="Desjardin D."/>
            <person name="Finy P."/>
            <person name="Geml J."/>
            <person name="Haridas S."/>
            <person name="Hughes K."/>
            <person name="Justo A."/>
            <person name="Karasinski D."/>
            <person name="Kautmanova I."/>
            <person name="Kiss B."/>
            <person name="Kocsube S."/>
            <person name="Kotiranta H."/>
            <person name="LaButti K.M."/>
            <person name="Lechner B.E."/>
            <person name="Liimatainen K."/>
            <person name="Lipzen A."/>
            <person name="Lukacs Z."/>
            <person name="Mihaltcheva S."/>
            <person name="Morgado L.N."/>
            <person name="Niskanen T."/>
            <person name="Noordeloos M.E."/>
            <person name="Ohm R.A."/>
            <person name="Ortiz-Santana B."/>
            <person name="Ovrebo C."/>
            <person name="Racz N."/>
            <person name="Riley R."/>
            <person name="Savchenko A."/>
            <person name="Shiryaev A."/>
            <person name="Soop K."/>
            <person name="Spirin V."/>
            <person name="Szebenyi C."/>
            <person name="Tomsovsky M."/>
            <person name="Tulloss R.E."/>
            <person name="Uehling J."/>
            <person name="Grigoriev I.V."/>
            <person name="Vagvolgyi C."/>
            <person name="Papp T."/>
            <person name="Martin F.M."/>
            <person name="Miettinen O."/>
            <person name="Hibbett D.S."/>
            <person name="Nagy L.G."/>
        </authorList>
    </citation>
    <scope>NUCLEOTIDE SEQUENCE [LARGE SCALE GENOMIC DNA]</scope>
    <source>
        <strain evidence="1 2">CBS 962.96</strain>
    </source>
</reference>
<name>A0A4S8L3G7_DENBC</name>
<dbReference type="AlphaFoldDB" id="A0A4S8L3G7"/>
<sequence>MLSMPSPHCFSFPSNWYHFAYSLSSQKSTCKCCPRQTSEPSHLESSLILFENPFHSCLQVFTLSRECPRSKNITSEG</sequence>
<evidence type="ECO:0000313" key="2">
    <source>
        <dbReference type="Proteomes" id="UP000297245"/>
    </source>
</evidence>
<protein>
    <submittedName>
        <fullName evidence="1">Uncharacterized protein</fullName>
    </submittedName>
</protein>
<accession>A0A4S8L3G7</accession>